<proteinExistence type="predicted"/>
<evidence type="ECO:0000313" key="1">
    <source>
        <dbReference type="EMBL" id="DAF43888.1"/>
    </source>
</evidence>
<reference evidence="1" key="1">
    <citation type="journal article" date="2021" name="Proc. Natl. Acad. Sci. U.S.A.">
        <title>A Catalog of Tens of Thousands of Viruses from Human Metagenomes Reveals Hidden Associations with Chronic Diseases.</title>
        <authorList>
            <person name="Tisza M.J."/>
            <person name="Buck C.B."/>
        </authorList>
    </citation>
    <scope>NUCLEOTIDE SEQUENCE</scope>
    <source>
        <strain evidence="1">CtNQV2</strain>
    </source>
</reference>
<sequence>MENIKIEDREVYLVLRPNDLIEKLSINQWNDFITRYENDKLSLVTPYDEKYDGWFFVTTTLKNIIENHSLYDLRFLYEYRTEHHLSFEDKK</sequence>
<dbReference type="EMBL" id="BK032510">
    <property type="protein sequence ID" value="DAF43888.1"/>
    <property type="molecule type" value="Genomic_DNA"/>
</dbReference>
<name>A0A8S5RYY7_9CAUD</name>
<accession>A0A8S5RYY7</accession>
<organism evidence="1">
    <name type="scientific">Myoviridae sp. ctNQV2</name>
    <dbReference type="NCBI Taxonomy" id="2827683"/>
    <lineage>
        <taxon>Viruses</taxon>
        <taxon>Duplodnaviria</taxon>
        <taxon>Heunggongvirae</taxon>
        <taxon>Uroviricota</taxon>
        <taxon>Caudoviricetes</taxon>
    </lineage>
</organism>
<protein>
    <submittedName>
        <fullName evidence="1">Uncharacterized protein</fullName>
    </submittedName>
</protein>